<dbReference type="KEGG" id="mequ:KFV11_04470"/>
<dbReference type="PANTHER" id="PTHR43031:SF17">
    <property type="entry name" value="SULFURTRANSFERASE YTWF-RELATED"/>
    <property type="match status" value="1"/>
</dbReference>
<dbReference type="InterPro" id="IPR036873">
    <property type="entry name" value="Rhodanese-like_dom_sf"/>
</dbReference>
<evidence type="ECO:0000313" key="3">
    <source>
        <dbReference type="Proteomes" id="UP001057381"/>
    </source>
</evidence>
<dbReference type="InterPro" id="IPR050229">
    <property type="entry name" value="GlpE_sulfurtransferase"/>
</dbReference>
<dbReference type="SUPFAM" id="SSF52821">
    <property type="entry name" value="Rhodanese/Cell cycle control phosphatase"/>
    <property type="match status" value="1"/>
</dbReference>
<feature type="domain" description="Rhodanese" evidence="1">
    <location>
        <begin position="22"/>
        <end position="100"/>
    </location>
</feature>
<dbReference type="Pfam" id="PF00581">
    <property type="entry name" value="Rhodanese"/>
    <property type="match status" value="1"/>
</dbReference>
<dbReference type="CDD" id="cd00158">
    <property type="entry name" value="RHOD"/>
    <property type="match status" value="1"/>
</dbReference>
<accession>A0A9Q9BXU6</accession>
<evidence type="ECO:0000259" key="1">
    <source>
        <dbReference type="PROSITE" id="PS50206"/>
    </source>
</evidence>
<sequence>MTNKSITTDALQDALQAATTDRIIDVREQDEYNRGHINEAVNMPLSTLAEHTDELAKDQAYYVICQKGGRSQKAVDYLHGQGYNVTNVEGGMDDWHGEIDI</sequence>
<dbReference type="PANTHER" id="PTHR43031">
    <property type="entry name" value="FAD-DEPENDENT OXIDOREDUCTASE"/>
    <property type="match status" value="1"/>
</dbReference>
<dbReference type="Proteomes" id="UP001057381">
    <property type="component" value="Chromosome"/>
</dbReference>
<name>A0A9Q9BXU6_9STAP</name>
<protein>
    <submittedName>
        <fullName evidence="2">Rhodanese-like domain-containing protein</fullName>
    </submittedName>
</protein>
<dbReference type="SMART" id="SM00450">
    <property type="entry name" value="RHOD"/>
    <property type="match status" value="1"/>
</dbReference>
<evidence type="ECO:0000313" key="2">
    <source>
        <dbReference type="EMBL" id="UTH14617.1"/>
    </source>
</evidence>
<dbReference type="Gene3D" id="3.40.250.10">
    <property type="entry name" value="Rhodanese-like domain"/>
    <property type="match status" value="1"/>
</dbReference>
<proteinExistence type="predicted"/>
<gene>
    <name evidence="2" type="ORF">KFV11_04470</name>
</gene>
<dbReference type="RefSeq" id="WP_254250442.1">
    <property type="nucleotide sequence ID" value="NZ_CP073809.1"/>
</dbReference>
<dbReference type="PROSITE" id="PS50206">
    <property type="entry name" value="RHODANESE_3"/>
    <property type="match status" value="1"/>
</dbReference>
<dbReference type="AlphaFoldDB" id="A0A9Q9BXU6"/>
<reference evidence="2" key="1">
    <citation type="submission" date="2021-04" db="EMBL/GenBank/DDBJ databases">
        <title>Complete Genome Sequences of Macrococcus spp. from dog and cattle.</title>
        <authorList>
            <person name="Schwendener S."/>
            <person name="Perreten V."/>
        </authorList>
    </citation>
    <scope>NUCLEOTIDE SEQUENCE</scope>
    <source>
        <strain evidence="2">Epi0143-OL</strain>
    </source>
</reference>
<organism evidence="2 3">
    <name type="scientific">Macrococcus equipercicus</name>
    <dbReference type="NCBI Taxonomy" id="69967"/>
    <lineage>
        <taxon>Bacteria</taxon>
        <taxon>Bacillati</taxon>
        <taxon>Bacillota</taxon>
        <taxon>Bacilli</taxon>
        <taxon>Bacillales</taxon>
        <taxon>Staphylococcaceae</taxon>
        <taxon>Macrococcus</taxon>
    </lineage>
</organism>
<dbReference type="EMBL" id="CP073809">
    <property type="protein sequence ID" value="UTH14617.1"/>
    <property type="molecule type" value="Genomic_DNA"/>
</dbReference>
<dbReference type="InterPro" id="IPR001763">
    <property type="entry name" value="Rhodanese-like_dom"/>
</dbReference>